<gene>
    <name evidence="2" type="ORF">SLA_6778</name>
</gene>
<dbReference type="AlphaFoldDB" id="A0A160P851"/>
<proteinExistence type="predicted"/>
<evidence type="ECO:0000313" key="3">
    <source>
        <dbReference type="Proteomes" id="UP000217676"/>
    </source>
</evidence>
<feature type="compositionally biased region" description="Polar residues" evidence="1">
    <location>
        <begin position="49"/>
        <end position="61"/>
    </location>
</feature>
<feature type="compositionally biased region" description="Pro residues" evidence="1">
    <location>
        <begin position="128"/>
        <end position="138"/>
    </location>
</feature>
<dbReference type="Proteomes" id="UP000217676">
    <property type="component" value="Chromosome"/>
</dbReference>
<evidence type="ECO:0000256" key="1">
    <source>
        <dbReference type="SAM" id="MobiDB-lite"/>
    </source>
</evidence>
<feature type="compositionally biased region" description="Low complexity" evidence="1">
    <location>
        <begin position="1"/>
        <end position="13"/>
    </location>
</feature>
<feature type="region of interest" description="Disordered" evidence="1">
    <location>
        <begin position="42"/>
        <end position="61"/>
    </location>
</feature>
<organism evidence="2 3">
    <name type="scientific">Streptomyces laurentii</name>
    <dbReference type="NCBI Taxonomy" id="39478"/>
    <lineage>
        <taxon>Bacteria</taxon>
        <taxon>Bacillati</taxon>
        <taxon>Actinomycetota</taxon>
        <taxon>Actinomycetes</taxon>
        <taxon>Kitasatosporales</taxon>
        <taxon>Streptomycetaceae</taxon>
        <taxon>Streptomyces</taxon>
    </lineage>
</organism>
<dbReference type="KEGG" id="slau:SLA_6778"/>
<dbReference type="EMBL" id="AP017424">
    <property type="protein sequence ID" value="BAU87644.1"/>
    <property type="molecule type" value="Genomic_DNA"/>
</dbReference>
<feature type="region of interest" description="Disordered" evidence="1">
    <location>
        <begin position="98"/>
        <end position="166"/>
    </location>
</feature>
<protein>
    <submittedName>
        <fullName evidence="2">Uncharacterized protein</fullName>
    </submittedName>
</protein>
<keyword evidence="3" id="KW-1185">Reference proteome</keyword>
<sequence length="166" mass="17082">MPSSSNLSAPHSSQRSTTTAVTAGLAGSLAGLVFGRARPSLAGDYKGTGQVTESTTAGASLSHSQFILTSNQQTALYRVPAVLSLSVSEGTDPTPVHTYHSGFLTPADGAQLSDPSADGTYIELAVPPSAPSRPPRPPTARLSSTPTPPGRPRNRPSSSRTARWST</sequence>
<feature type="compositionally biased region" description="Low complexity" evidence="1">
    <location>
        <begin position="155"/>
        <end position="166"/>
    </location>
</feature>
<feature type="region of interest" description="Disordered" evidence="1">
    <location>
        <begin position="1"/>
        <end position="20"/>
    </location>
</feature>
<reference evidence="2 3" key="1">
    <citation type="journal article" date="2016" name="Genome Announc.">
        <title>Complete Genome Sequence of Thiostrepton-Producing Streptomyces laurentii ATCC 31255.</title>
        <authorList>
            <person name="Doi K."/>
            <person name="Fujino Y."/>
            <person name="Nagayoshi Y."/>
            <person name="Ohshima T."/>
            <person name="Ogata S."/>
        </authorList>
    </citation>
    <scope>NUCLEOTIDE SEQUENCE [LARGE SCALE GENOMIC DNA]</scope>
    <source>
        <strain evidence="2 3">ATCC 31255</strain>
    </source>
</reference>
<name>A0A160P851_STRLU</name>
<accession>A0A160P851</accession>
<evidence type="ECO:0000313" key="2">
    <source>
        <dbReference type="EMBL" id="BAU87644.1"/>
    </source>
</evidence>